<gene>
    <name evidence="1" type="ORF">M9Y10_038462</name>
</gene>
<keyword evidence="2" id="KW-1185">Reference proteome</keyword>
<comment type="caution">
    <text evidence="1">The sequence shown here is derived from an EMBL/GenBank/DDBJ whole genome shotgun (WGS) entry which is preliminary data.</text>
</comment>
<organism evidence="1 2">
    <name type="scientific">Tritrichomonas musculus</name>
    <dbReference type="NCBI Taxonomy" id="1915356"/>
    <lineage>
        <taxon>Eukaryota</taxon>
        <taxon>Metamonada</taxon>
        <taxon>Parabasalia</taxon>
        <taxon>Tritrichomonadida</taxon>
        <taxon>Tritrichomonadidae</taxon>
        <taxon>Tritrichomonas</taxon>
    </lineage>
</organism>
<dbReference type="EMBL" id="JAPFFF010000006">
    <property type="protein sequence ID" value="KAK8887422.1"/>
    <property type="molecule type" value="Genomic_DNA"/>
</dbReference>
<evidence type="ECO:0000313" key="1">
    <source>
        <dbReference type="EMBL" id="KAK8887422.1"/>
    </source>
</evidence>
<name>A0ABR2K8G8_9EUKA</name>
<protein>
    <submittedName>
        <fullName evidence="1">Uncharacterized protein</fullName>
    </submittedName>
</protein>
<dbReference type="Proteomes" id="UP001470230">
    <property type="component" value="Unassembled WGS sequence"/>
</dbReference>
<sequence>MEKARSGDIIYPFPSRPAKRKFSKAQPSLSREKALMLKIVQPYIDHLIKNGIPEDCSKPFSKLLKDFSKKKVKPKCSPDYGLMNKDDYYILFLDLFAKAGKMESMKTRFISRAKYKYKDIILTYFALDFPERMREIANDHFSTFQFRLKLHCKEEIAKKWNEYVNEIQKLKKKDSSIEILCDEKIEENIDSDFSFNDLMELSFDFN</sequence>
<reference evidence="1 2" key="1">
    <citation type="submission" date="2024-04" db="EMBL/GenBank/DDBJ databases">
        <title>Tritrichomonas musculus Genome.</title>
        <authorList>
            <person name="Alves-Ferreira E."/>
            <person name="Grigg M."/>
            <person name="Lorenzi H."/>
            <person name="Galac M."/>
        </authorList>
    </citation>
    <scope>NUCLEOTIDE SEQUENCE [LARGE SCALE GENOMIC DNA]</scope>
    <source>
        <strain evidence="1 2">EAF2021</strain>
    </source>
</reference>
<accession>A0ABR2K8G8</accession>
<proteinExistence type="predicted"/>
<evidence type="ECO:0000313" key="2">
    <source>
        <dbReference type="Proteomes" id="UP001470230"/>
    </source>
</evidence>